<proteinExistence type="predicted"/>
<keyword evidence="2" id="KW-1185">Reference proteome</keyword>
<accession>A7XFL7</accession>
<gene>
    <name evidence="1" type="ORF">phi1p247</name>
</gene>
<organism evidence="1 2">
    <name type="scientific">Escherichia phage Phi1</name>
    <dbReference type="NCBI Taxonomy" id="448384"/>
    <lineage>
        <taxon>Viruses</taxon>
        <taxon>Duplodnaviria</taxon>
        <taxon>Heunggongvirae</taxon>
        <taxon>Uroviricota</taxon>
        <taxon>Caudoviricetes</taxon>
        <taxon>Pantevenvirales</taxon>
        <taxon>Straboviridae</taxon>
        <taxon>Krischvirus</taxon>
        <taxon>Krischvirus georgiaone</taxon>
    </lineage>
</organism>
<dbReference type="GeneID" id="5602324"/>
<dbReference type="Proteomes" id="UP000001124">
    <property type="component" value="Genome"/>
</dbReference>
<name>A7XFL7_9CAUD</name>
<dbReference type="KEGG" id="vg:5602324"/>
<reference evidence="1 2" key="1">
    <citation type="journal article" date="2010" name="Genome Biol. Evol.">
        <title>Mobile regulatory cassettes mediate modular shuffling in T4-type phage genomes.</title>
        <authorList>
            <person name="Arbiol C."/>
            <person name="Comeau A.M."/>
            <person name="Kutateladze M."/>
            <person name="Adamia R."/>
            <person name="Krisch H.M."/>
        </authorList>
    </citation>
    <scope>NUCLEOTIDE SEQUENCE [LARGE SCALE GENOMIC DNA]</scope>
</reference>
<protein>
    <submittedName>
        <fullName evidence="1">Uncharacterized protein</fullName>
    </submittedName>
</protein>
<dbReference type="RefSeq" id="YP_001469590.1">
    <property type="nucleotide sequence ID" value="NC_009821.1"/>
</dbReference>
<sequence>MVKVDLSDGAKWVVDRIPDKDYNYFRAELNNAILRVMEKYGYDREVSNSFGEYVVVRVERTI</sequence>
<evidence type="ECO:0000313" key="1">
    <source>
        <dbReference type="EMBL" id="ABR24756.1"/>
    </source>
</evidence>
<evidence type="ECO:0000313" key="2">
    <source>
        <dbReference type="Proteomes" id="UP000001124"/>
    </source>
</evidence>
<dbReference type="EMBL" id="EF437941">
    <property type="protein sequence ID" value="ABR24756.1"/>
    <property type="molecule type" value="Genomic_DNA"/>
</dbReference>